<evidence type="ECO:0000313" key="2">
    <source>
        <dbReference type="Proteomes" id="UP000184536"/>
    </source>
</evidence>
<sequence>MCYKSNIFSSLEGKSCICRLKVKEHEEIICCDAKIRIHSNKMILKLEHELQAQYGIINMDDIEMIDYSYDNGININFMFKGNTHAESINIIIEEYLL</sequence>
<dbReference type="AlphaFoldDB" id="A0A1M6IJ77"/>
<gene>
    <name evidence="1" type="ORF">SAMN02745975_01884</name>
</gene>
<dbReference type="RefSeq" id="WP_110941030.1">
    <property type="nucleotide sequence ID" value="NZ_FQZV01000021.1"/>
</dbReference>
<keyword evidence="2" id="KW-1185">Reference proteome</keyword>
<proteinExistence type="predicted"/>
<evidence type="ECO:0000313" key="1">
    <source>
        <dbReference type="EMBL" id="SHJ34532.1"/>
    </source>
</evidence>
<protein>
    <submittedName>
        <fullName evidence="1">Uncharacterized protein</fullName>
    </submittedName>
</protein>
<reference evidence="2" key="1">
    <citation type="submission" date="2016-11" db="EMBL/GenBank/DDBJ databases">
        <authorList>
            <person name="Varghese N."/>
            <person name="Submissions S."/>
        </authorList>
    </citation>
    <scope>NUCLEOTIDE SEQUENCE [LARGE SCALE GENOMIC DNA]</scope>
    <source>
        <strain evidence="2">DSM 17957</strain>
    </source>
</reference>
<name>A0A1M6IJ77_9FIRM</name>
<dbReference type="Proteomes" id="UP000184536">
    <property type="component" value="Unassembled WGS sequence"/>
</dbReference>
<organism evidence="1 2">
    <name type="scientific">Geosporobacter subterraneus DSM 17957</name>
    <dbReference type="NCBI Taxonomy" id="1121919"/>
    <lineage>
        <taxon>Bacteria</taxon>
        <taxon>Bacillati</taxon>
        <taxon>Bacillota</taxon>
        <taxon>Clostridia</taxon>
        <taxon>Peptostreptococcales</taxon>
        <taxon>Thermotaleaceae</taxon>
        <taxon>Geosporobacter</taxon>
    </lineage>
</organism>
<dbReference type="STRING" id="1121919.SAMN02745975_01884"/>
<dbReference type="EMBL" id="FQZV01000021">
    <property type="protein sequence ID" value="SHJ34532.1"/>
    <property type="molecule type" value="Genomic_DNA"/>
</dbReference>
<accession>A0A1M6IJ77</accession>